<comment type="caution">
    <text evidence="1">The sequence shown here is derived from an EMBL/GenBank/DDBJ whole genome shotgun (WGS) entry which is preliminary data.</text>
</comment>
<proteinExistence type="predicted"/>
<dbReference type="Proteomes" id="UP001632038">
    <property type="component" value="Unassembled WGS sequence"/>
</dbReference>
<dbReference type="AlphaFoldDB" id="A0ABD3DR54"/>
<evidence type="ECO:0000313" key="1">
    <source>
        <dbReference type="EMBL" id="KAL3644568.1"/>
    </source>
</evidence>
<name>A0ABD3DR54_9LAMI</name>
<gene>
    <name evidence="1" type="ORF">CASFOL_009748</name>
</gene>
<evidence type="ECO:0000313" key="2">
    <source>
        <dbReference type="Proteomes" id="UP001632038"/>
    </source>
</evidence>
<accession>A0ABD3DR54</accession>
<keyword evidence="2" id="KW-1185">Reference proteome</keyword>
<sequence length="56" mass="6180">MGSRLFGGDCEATIQFRQQAAKRREQEGILDGGLALPKAALCVGEPRRFTVFRTLL</sequence>
<reference evidence="2" key="1">
    <citation type="journal article" date="2024" name="IScience">
        <title>Strigolactones Initiate the Formation of Haustorium-like Structures in Castilleja.</title>
        <authorList>
            <person name="Buerger M."/>
            <person name="Peterson D."/>
            <person name="Chory J."/>
        </authorList>
    </citation>
    <scope>NUCLEOTIDE SEQUENCE [LARGE SCALE GENOMIC DNA]</scope>
</reference>
<protein>
    <submittedName>
        <fullName evidence="1">Uncharacterized protein</fullName>
    </submittedName>
</protein>
<dbReference type="EMBL" id="JAVIJP010000013">
    <property type="protein sequence ID" value="KAL3644568.1"/>
    <property type="molecule type" value="Genomic_DNA"/>
</dbReference>
<organism evidence="1 2">
    <name type="scientific">Castilleja foliolosa</name>
    <dbReference type="NCBI Taxonomy" id="1961234"/>
    <lineage>
        <taxon>Eukaryota</taxon>
        <taxon>Viridiplantae</taxon>
        <taxon>Streptophyta</taxon>
        <taxon>Embryophyta</taxon>
        <taxon>Tracheophyta</taxon>
        <taxon>Spermatophyta</taxon>
        <taxon>Magnoliopsida</taxon>
        <taxon>eudicotyledons</taxon>
        <taxon>Gunneridae</taxon>
        <taxon>Pentapetalae</taxon>
        <taxon>asterids</taxon>
        <taxon>lamiids</taxon>
        <taxon>Lamiales</taxon>
        <taxon>Orobanchaceae</taxon>
        <taxon>Pedicularideae</taxon>
        <taxon>Castillejinae</taxon>
        <taxon>Castilleja</taxon>
    </lineage>
</organism>